<comment type="similarity">
    <text evidence="1">Belongs to the protein disulfide isomerase family.</text>
</comment>
<dbReference type="PROSITE" id="PS51352">
    <property type="entry name" value="THIOREDOXIN_2"/>
    <property type="match status" value="1"/>
</dbReference>
<dbReference type="EMBL" id="JANEYF010000473">
    <property type="protein sequence ID" value="KAJ8969712.1"/>
    <property type="molecule type" value="Genomic_DNA"/>
</dbReference>
<dbReference type="GO" id="GO:0006457">
    <property type="term" value="P:protein folding"/>
    <property type="evidence" value="ECO:0007669"/>
    <property type="project" value="TreeGrafter"/>
</dbReference>
<dbReference type="SUPFAM" id="SSF52833">
    <property type="entry name" value="Thioredoxin-like"/>
    <property type="match status" value="1"/>
</dbReference>
<dbReference type="Gene3D" id="3.40.30.10">
    <property type="entry name" value="Glutaredoxin"/>
    <property type="match status" value="1"/>
</dbReference>
<dbReference type="InterPro" id="IPR036249">
    <property type="entry name" value="Thioredoxin-like_sf"/>
</dbReference>
<evidence type="ECO:0000313" key="3">
    <source>
        <dbReference type="EMBL" id="KAJ8969712.1"/>
    </source>
</evidence>
<reference evidence="3" key="1">
    <citation type="journal article" date="2023" name="Insect Mol. Biol.">
        <title>Genome sequencing provides insights into the evolution of gene families encoding plant cell wall-degrading enzymes in longhorned beetles.</title>
        <authorList>
            <person name="Shin N.R."/>
            <person name="Okamura Y."/>
            <person name="Kirsch R."/>
            <person name="Pauchet Y."/>
        </authorList>
    </citation>
    <scope>NUCLEOTIDE SEQUENCE</scope>
    <source>
        <strain evidence="3">RBIC_L_NR</strain>
    </source>
</reference>
<dbReference type="CDD" id="cd02961">
    <property type="entry name" value="PDI_a_family"/>
    <property type="match status" value="1"/>
</dbReference>
<protein>
    <recommendedName>
        <fullName evidence="2">Thioredoxin domain-containing protein</fullName>
    </recommendedName>
</protein>
<dbReference type="Proteomes" id="UP001162156">
    <property type="component" value="Unassembled WGS sequence"/>
</dbReference>
<dbReference type="GO" id="GO:0005783">
    <property type="term" value="C:endoplasmic reticulum"/>
    <property type="evidence" value="ECO:0007669"/>
    <property type="project" value="TreeGrafter"/>
</dbReference>
<dbReference type="AlphaFoldDB" id="A0AAV8ZTP8"/>
<proteinExistence type="inferred from homology"/>
<keyword evidence="4" id="KW-1185">Reference proteome</keyword>
<dbReference type="GO" id="GO:0034976">
    <property type="term" value="P:response to endoplasmic reticulum stress"/>
    <property type="evidence" value="ECO:0007669"/>
    <property type="project" value="TreeGrafter"/>
</dbReference>
<feature type="domain" description="Thioredoxin" evidence="2">
    <location>
        <begin position="1"/>
        <end position="76"/>
    </location>
</feature>
<dbReference type="GO" id="GO:0003756">
    <property type="term" value="F:protein disulfide isomerase activity"/>
    <property type="evidence" value="ECO:0007669"/>
    <property type="project" value="TreeGrafter"/>
</dbReference>
<dbReference type="PRINTS" id="PR00421">
    <property type="entry name" value="THIOREDOXIN"/>
</dbReference>
<dbReference type="PANTHER" id="PTHR18929">
    <property type="entry name" value="PROTEIN DISULFIDE ISOMERASE"/>
    <property type="match status" value="1"/>
</dbReference>
<comment type="caution">
    <text evidence="3">The sequence shown here is derived from an EMBL/GenBank/DDBJ whole genome shotgun (WGS) entry which is preliminary data.</text>
</comment>
<sequence>MKDAPWCGHCKALAPEYVKAAKVLAEKESPIKLAKVDATEEQELAEQYGVRGYPTLKFFTNGIPADYNGKHLCDIL</sequence>
<evidence type="ECO:0000313" key="4">
    <source>
        <dbReference type="Proteomes" id="UP001162156"/>
    </source>
</evidence>
<dbReference type="Pfam" id="PF00085">
    <property type="entry name" value="Thioredoxin"/>
    <property type="match status" value="1"/>
</dbReference>
<dbReference type="InterPro" id="IPR013766">
    <property type="entry name" value="Thioredoxin_domain"/>
</dbReference>
<name>A0AAV8ZTP8_9CUCU</name>
<organism evidence="3 4">
    <name type="scientific">Rhamnusium bicolor</name>
    <dbReference type="NCBI Taxonomy" id="1586634"/>
    <lineage>
        <taxon>Eukaryota</taxon>
        <taxon>Metazoa</taxon>
        <taxon>Ecdysozoa</taxon>
        <taxon>Arthropoda</taxon>
        <taxon>Hexapoda</taxon>
        <taxon>Insecta</taxon>
        <taxon>Pterygota</taxon>
        <taxon>Neoptera</taxon>
        <taxon>Endopterygota</taxon>
        <taxon>Coleoptera</taxon>
        <taxon>Polyphaga</taxon>
        <taxon>Cucujiformia</taxon>
        <taxon>Chrysomeloidea</taxon>
        <taxon>Cerambycidae</taxon>
        <taxon>Lepturinae</taxon>
        <taxon>Rhagiini</taxon>
        <taxon>Rhamnusium</taxon>
    </lineage>
</organism>
<accession>A0AAV8ZTP8</accession>
<gene>
    <name evidence="3" type="ORF">NQ314_001626</name>
</gene>
<dbReference type="PANTHER" id="PTHR18929:SF240">
    <property type="entry name" value="PROTEIN DISULFIDE-ISOMERASE"/>
    <property type="match status" value="1"/>
</dbReference>
<evidence type="ECO:0000256" key="1">
    <source>
        <dbReference type="ARBA" id="ARBA00006347"/>
    </source>
</evidence>
<evidence type="ECO:0000259" key="2">
    <source>
        <dbReference type="PROSITE" id="PS51352"/>
    </source>
</evidence>